<dbReference type="Proteomes" id="UP000181884">
    <property type="component" value="Unassembled WGS sequence"/>
</dbReference>
<keyword evidence="5" id="KW-1185">Reference proteome</keyword>
<feature type="domain" description="Bacterial sugar transferase" evidence="3">
    <location>
        <begin position="39"/>
        <end position="228"/>
    </location>
</feature>
<keyword evidence="2" id="KW-0472">Membrane</keyword>
<proteinExistence type="inferred from homology"/>
<dbReference type="Pfam" id="PF02397">
    <property type="entry name" value="Bac_transf"/>
    <property type="match status" value="1"/>
</dbReference>
<dbReference type="EMBL" id="JXKH01000004">
    <property type="protein sequence ID" value="OJG18528.1"/>
    <property type="molecule type" value="Genomic_DNA"/>
</dbReference>
<dbReference type="RefSeq" id="WP_067394527.1">
    <property type="nucleotide sequence ID" value="NZ_JXKH01000004.1"/>
</dbReference>
<keyword evidence="2" id="KW-1133">Transmembrane helix</keyword>
<protein>
    <recommendedName>
        <fullName evidence="3">Bacterial sugar transferase domain-containing protein</fullName>
    </recommendedName>
</protein>
<evidence type="ECO:0000313" key="4">
    <source>
        <dbReference type="EMBL" id="OJG18528.1"/>
    </source>
</evidence>
<keyword evidence="2" id="KW-0812">Transmembrane</keyword>
<dbReference type="GO" id="GO:0016780">
    <property type="term" value="F:phosphotransferase activity, for other substituted phosphate groups"/>
    <property type="evidence" value="ECO:0007669"/>
    <property type="project" value="TreeGrafter"/>
</dbReference>
<name>A0A1L8RFI8_9ENTE</name>
<dbReference type="STRING" id="214095.RU97_GL001925"/>
<evidence type="ECO:0000256" key="2">
    <source>
        <dbReference type="SAM" id="Phobius"/>
    </source>
</evidence>
<gene>
    <name evidence="4" type="ORF">RU97_GL001925</name>
</gene>
<organism evidence="4 5">
    <name type="scientific">Enterococcus canis</name>
    <dbReference type="NCBI Taxonomy" id="214095"/>
    <lineage>
        <taxon>Bacteria</taxon>
        <taxon>Bacillati</taxon>
        <taxon>Bacillota</taxon>
        <taxon>Bacilli</taxon>
        <taxon>Lactobacillales</taxon>
        <taxon>Enterococcaceae</taxon>
        <taxon>Enterococcus</taxon>
    </lineage>
</organism>
<dbReference type="PANTHER" id="PTHR30576">
    <property type="entry name" value="COLANIC BIOSYNTHESIS UDP-GLUCOSE LIPID CARRIER TRANSFERASE"/>
    <property type="match status" value="1"/>
</dbReference>
<evidence type="ECO:0000259" key="3">
    <source>
        <dbReference type="Pfam" id="PF02397"/>
    </source>
</evidence>
<reference evidence="4 5" key="1">
    <citation type="submission" date="2014-12" db="EMBL/GenBank/DDBJ databases">
        <title>Draft genome sequences of 29 type strains of Enterococci.</title>
        <authorList>
            <person name="Zhong Z."/>
            <person name="Sun Z."/>
            <person name="Liu W."/>
            <person name="Zhang W."/>
            <person name="Zhang H."/>
        </authorList>
    </citation>
    <scope>NUCLEOTIDE SEQUENCE [LARGE SCALE GENOMIC DNA]</scope>
    <source>
        <strain evidence="4 5">DSM 17029</strain>
    </source>
</reference>
<evidence type="ECO:0000313" key="5">
    <source>
        <dbReference type="Proteomes" id="UP000181884"/>
    </source>
</evidence>
<dbReference type="InterPro" id="IPR003362">
    <property type="entry name" value="Bact_transf"/>
</dbReference>
<sequence length="233" mass="26683">MEKQEVDILDKLPKASVRSEEVWLDKSSVQNRIFYLSMKRLIDIVGSAVGLVLASPLLIYVAYRIRQEEPGSPVFFSQDRVGTNGKTFKMYKFRSMCVDAEEKIAELLDQNEIEGAMFKMKDDPRVTKIGKTIRAKSIDEIPQLWNVLKGDMSLIGPRPPLVREVAEYTRYDLQRLYVKPGCSGLWQVSGRNDVGFHDMVDLDLEYIKSQSLLCDIKLIFRTIKIILKPNGAY</sequence>
<feature type="transmembrane region" description="Helical" evidence="2">
    <location>
        <begin position="41"/>
        <end position="63"/>
    </location>
</feature>
<dbReference type="AlphaFoldDB" id="A0A1L8RFI8"/>
<comment type="caution">
    <text evidence="4">The sequence shown here is derived from an EMBL/GenBank/DDBJ whole genome shotgun (WGS) entry which is preliminary data.</text>
</comment>
<evidence type="ECO:0000256" key="1">
    <source>
        <dbReference type="ARBA" id="ARBA00006464"/>
    </source>
</evidence>
<dbReference type="PANTHER" id="PTHR30576:SF10">
    <property type="entry name" value="SLL5057 PROTEIN"/>
    <property type="match status" value="1"/>
</dbReference>
<accession>A0A1L8RFI8</accession>
<comment type="similarity">
    <text evidence="1">Belongs to the bacterial sugar transferase family.</text>
</comment>